<evidence type="ECO:0000313" key="1">
    <source>
        <dbReference type="EMBL" id="MFC1851968.1"/>
    </source>
</evidence>
<comment type="caution">
    <text evidence="1">The sequence shown here is derived from an EMBL/GenBank/DDBJ whole genome shotgun (WGS) entry which is preliminary data.</text>
</comment>
<dbReference type="InterPro" id="IPR023811">
    <property type="entry name" value="CHP04076"/>
</dbReference>
<dbReference type="NCBIfam" id="TIGR04076">
    <property type="entry name" value="TIGR04076 family protein"/>
    <property type="match status" value="1"/>
</dbReference>
<gene>
    <name evidence="1" type="ORF">ACFL27_17385</name>
</gene>
<sequence>MDELKIEVSKVNKCGAKHKVGDHFFVRGFGTLEFPTGEKFCMYALNSLIPFLSSKQRERTLAPGDWVKDYEELCCPDPNGIVFRISVLNTQE</sequence>
<accession>A0ABV6Z0Y1</accession>
<dbReference type="Proteomes" id="UP001594351">
    <property type="component" value="Unassembled WGS sequence"/>
</dbReference>
<proteinExistence type="predicted"/>
<protein>
    <submittedName>
        <fullName evidence="1">TIGR04076 family protein</fullName>
    </submittedName>
</protein>
<keyword evidence="2" id="KW-1185">Reference proteome</keyword>
<evidence type="ECO:0000313" key="2">
    <source>
        <dbReference type="Proteomes" id="UP001594351"/>
    </source>
</evidence>
<reference evidence="1 2" key="1">
    <citation type="submission" date="2024-09" db="EMBL/GenBank/DDBJ databases">
        <title>Laminarin stimulates single cell rates of sulfate reduction while oxygen inhibits transcriptomic activity in coastal marine sediment.</title>
        <authorList>
            <person name="Lindsay M."/>
            <person name="Orcutt B."/>
            <person name="Emerson D."/>
            <person name="Stepanauskas R."/>
            <person name="D'Angelo T."/>
        </authorList>
    </citation>
    <scope>NUCLEOTIDE SEQUENCE [LARGE SCALE GENOMIC DNA]</scope>
    <source>
        <strain evidence="1">SAG AM-311-K15</strain>
    </source>
</reference>
<name>A0ABV6Z0Y1_UNCC1</name>
<organism evidence="1 2">
    <name type="scientific">candidate division CSSED10-310 bacterium</name>
    <dbReference type="NCBI Taxonomy" id="2855610"/>
    <lineage>
        <taxon>Bacteria</taxon>
        <taxon>Bacteria division CSSED10-310</taxon>
    </lineage>
</organism>
<dbReference type="EMBL" id="JBHPBY010000247">
    <property type="protein sequence ID" value="MFC1851968.1"/>
    <property type="molecule type" value="Genomic_DNA"/>
</dbReference>